<proteinExistence type="predicted"/>
<gene>
    <name evidence="2" type="ORF">D3H65_10250</name>
</gene>
<name>A0A3B7MIR8_9BACT</name>
<dbReference type="InterPro" id="IPR025495">
    <property type="entry name" value="DUF4386"/>
</dbReference>
<dbReference type="Proteomes" id="UP000263900">
    <property type="component" value="Chromosome"/>
</dbReference>
<dbReference type="EMBL" id="CP032157">
    <property type="protein sequence ID" value="AXY74334.1"/>
    <property type="molecule type" value="Genomic_DNA"/>
</dbReference>
<feature type="transmembrane region" description="Helical" evidence="1">
    <location>
        <begin position="143"/>
        <end position="164"/>
    </location>
</feature>
<dbReference type="Pfam" id="PF14329">
    <property type="entry name" value="DUF4386"/>
    <property type="match status" value="1"/>
</dbReference>
<organism evidence="2 3">
    <name type="scientific">Paraflavitalea soli</name>
    <dbReference type="NCBI Taxonomy" id="2315862"/>
    <lineage>
        <taxon>Bacteria</taxon>
        <taxon>Pseudomonadati</taxon>
        <taxon>Bacteroidota</taxon>
        <taxon>Chitinophagia</taxon>
        <taxon>Chitinophagales</taxon>
        <taxon>Chitinophagaceae</taxon>
        <taxon>Paraflavitalea</taxon>
    </lineage>
</organism>
<dbReference type="KEGG" id="pseg:D3H65_10250"/>
<feature type="transmembrane region" description="Helical" evidence="1">
    <location>
        <begin position="170"/>
        <end position="192"/>
    </location>
</feature>
<feature type="transmembrane region" description="Helical" evidence="1">
    <location>
        <begin position="52"/>
        <end position="78"/>
    </location>
</feature>
<evidence type="ECO:0000256" key="1">
    <source>
        <dbReference type="SAM" id="Phobius"/>
    </source>
</evidence>
<reference evidence="2 3" key="1">
    <citation type="submission" date="2018-09" db="EMBL/GenBank/DDBJ databases">
        <title>Genome sequencing of strain 6GH32-13.</title>
        <authorList>
            <person name="Weon H.-Y."/>
            <person name="Heo J."/>
            <person name="Kwon S.-W."/>
        </authorList>
    </citation>
    <scope>NUCLEOTIDE SEQUENCE [LARGE SCALE GENOMIC DNA]</scope>
    <source>
        <strain evidence="2 3">5GH32-13</strain>
    </source>
</reference>
<dbReference type="OrthoDB" id="1160166at2"/>
<feature type="transmembrane region" description="Helical" evidence="1">
    <location>
        <begin position="12"/>
        <end position="31"/>
    </location>
</feature>
<sequence length="239" mass="26601">MYSIKRTARLAGLIYLVVVVTGIFSLAYVPSKLIDWKDAAKTVQQITASESLFRWGIASSILCYIAFLGLPLALYQLLKPVHEQAAKLMVILAIVSVPISFLNMQHKFEVLTLIKGAEHLQIFDSVQIASQVMAQLSAYDDGLLIVTVFWGLWLLPFGFLVYHSGMLPKVWGVLLVLGCFGYLINFFGRVLIPDFGEMFIARYITRPASLGEIGTCLWLLIMGARNRPGFLAPEAVISR</sequence>
<accession>A0A3B7MIR8</accession>
<keyword evidence="1" id="KW-0812">Transmembrane</keyword>
<keyword evidence="1" id="KW-0472">Membrane</keyword>
<protein>
    <submittedName>
        <fullName evidence="2">DUF4386 domain-containing protein</fullName>
    </submittedName>
</protein>
<evidence type="ECO:0000313" key="3">
    <source>
        <dbReference type="Proteomes" id="UP000263900"/>
    </source>
</evidence>
<feature type="transmembrane region" description="Helical" evidence="1">
    <location>
        <begin position="84"/>
        <end position="102"/>
    </location>
</feature>
<keyword evidence="1" id="KW-1133">Transmembrane helix</keyword>
<dbReference type="AlphaFoldDB" id="A0A3B7MIR8"/>
<dbReference type="RefSeq" id="WP_119050221.1">
    <property type="nucleotide sequence ID" value="NZ_CP032157.1"/>
</dbReference>
<keyword evidence="3" id="KW-1185">Reference proteome</keyword>
<evidence type="ECO:0000313" key="2">
    <source>
        <dbReference type="EMBL" id="AXY74334.1"/>
    </source>
</evidence>